<accession>A0A8H7Q9X1</accession>
<name>A0A8H7Q9X1_9FUNG</name>
<dbReference type="PANTHER" id="PTHR44329">
    <property type="entry name" value="SERINE/THREONINE-PROTEIN KINASE TNNI3K-RELATED"/>
    <property type="match status" value="1"/>
</dbReference>
<dbReference type="OrthoDB" id="10261027at2759"/>
<dbReference type="Proteomes" id="UP000612746">
    <property type="component" value="Unassembled WGS sequence"/>
</dbReference>
<evidence type="ECO:0000259" key="1">
    <source>
        <dbReference type="PROSITE" id="PS50011"/>
    </source>
</evidence>
<dbReference type="GO" id="GO:0004674">
    <property type="term" value="F:protein serine/threonine kinase activity"/>
    <property type="evidence" value="ECO:0007669"/>
    <property type="project" value="TreeGrafter"/>
</dbReference>
<sequence length="481" mass="55029">MLRDDVKPLSASPQLAKDSNAVDNLLKISFLRNYALPLIMRDPSLYDLDAFYNHPLLSFLTATSPKYDGYEAAFEQYDIETRQVYSGDIDSVYEWYSCWRLVTSVKMLTILGLDLFMDSVVERYRMPKAHSQLLRAICDQQNRASWSEADYLSFFPSLWFISDGELGYSGNSSTQLAIFNPPYRLRDSTPKMYQHYALKRVDPDLDSELVLLTSSDFQVTLETFYHGVTVDADGSLMIVMAYSEFGNLEQNIARSRPTRWKEILEMMEDTTGHLCVLHSHQWIHNNLHPKNILLMQEAESPMIIDFAYARCIQGDEQVHSTHGRHPYIAPEVLTQGHSTASDVFALGIILWQLVSRVTFPDNALLDKNVHRIEAVPGMLDELWAIITSCLSNNPAQRPTPEHILEQLTQLHRLHGDEFINDETMAYVDSRAKDCDDYIMSHRISRESAFSTNLTDDGIIHTASVTRTSNERLDCYLSLVEC</sequence>
<proteinExistence type="predicted"/>
<dbReference type="AlphaFoldDB" id="A0A8H7Q9X1"/>
<dbReference type="Gene3D" id="1.10.510.10">
    <property type="entry name" value="Transferase(Phosphotransferase) domain 1"/>
    <property type="match status" value="1"/>
</dbReference>
<dbReference type="GO" id="GO:0005524">
    <property type="term" value="F:ATP binding"/>
    <property type="evidence" value="ECO:0007669"/>
    <property type="project" value="InterPro"/>
</dbReference>
<gene>
    <name evidence="2" type="ORF">INT44_000623</name>
</gene>
<dbReference type="PROSITE" id="PS50011">
    <property type="entry name" value="PROTEIN_KINASE_DOM"/>
    <property type="match status" value="1"/>
</dbReference>
<dbReference type="InterPro" id="IPR000719">
    <property type="entry name" value="Prot_kinase_dom"/>
</dbReference>
<dbReference type="Pfam" id="PF00069">
    <property type="entry name" value="Pkinase"/>
    <property type="match status" value="1"/>
</dbReference>
<dbReference type="EMBL" id="JAEPRA010000002">
    <property type="protein sequence ID" value="KAG2187873.1"/>
    <property type="molecule type" value="Genomic_DNA"/>
</dbReference>
<keyword evidence="3" id="KW-1185">Reference proteome</keyword>
<dbReference type="InterPro" id="IPR011009">
    <property type="entry name" value="Kinase-like_dom_sf"/>
</dbReference>
<protein>
    <recommendedName>
        <fullName evidence="1">Protein kinase domain-containing protein</fullName>
    </recommendedName>
</protein>
<organism evidence="2 3">
    <name type="scientific">Umbelopsis vinacea</name>
    <dbReference type="NCBI Taxonomy" id="44442"/>
    <lineage>
        <taxon>Eukaryota</taxon>
        <taxon>Fungi</taxon>
        <taxon>Fungi incertae sedis</taxon>
        <taxon>Mucoromycota</taxon>
        <taxon>Mucoromycotina</taxon>
        <taxon>Umbelopsidomycetes</taxon>
        <taxon>Umbelopsidales</taxon>
        <taxon>Umbelopsidaceae</taxon>
        <taxon>Umbelopsis</taxon>
    </lineage>
</organism>
<evidence type="ECO:0000313" key="2">
    <source>
        <dbReference type="EMBL" id="KAG2187873.1"/>
    </source>
</evidence>
<feature type="domain" description="Protein kinase" evidence="1">
    <location>
        <begin position="155"/>
        <end position="419"/>
    </location>
</feature>
<evidence type="ECO:0000313" key="3">
    <source>
        <dbReference type="Proteomes" id="UP000612746"/>
    </source>
</evidence>
<dbReference type="InterPro" id="IPR051681">
    <property type="entry name" value="Ser/Thr_Kinases-Pseudokinases"/>
</dbReference>
<reference evidence="2" key="1">
    <citation type="submission" date="2020-12" db="EMBL/GenBank/DDBJ databases">
        <title>Metabolic potential, ecology and presence of endohyphal bacteria is reflected in genomic diversity of Mucoromycotina.</title>
        <authorList>
            <person name="Muszewska A."/>
            <person name="Okrasinska A."/>
            <person name="Steczkiewicz K."/>
            <person name="Drgas O."/>
            <person name="Orlowska M."/>
            <person name="Perlinska-Lenart U."/>
            <person name="Aleksandrzak-Piekarczyk T."/>
            <person name="Szatraj K."/>
            <person name="Zielenkiewicz U."/>
            <person name="Pilsyk S."/>
            <person name="Malc E."/>
            <person name="Mieczkowski P."/>
            <person name="Kruszewska J.S."/>
            <person name="Biernat P."/>
            <person name="Pawlowska J."/>
        </authorList>
    </citation>
    <scope>NUCLEOTIDE SEQUENCE</scope>
    <source>
        <strain evidence="2">WA0000051536</strain>
    </source>
</reference>
<dbReference type="SUPFAM" id="SSF56112">
    <property type="entry name" value="Protein kinase-like (PK-like)"/>
    <property type="match status" value="1"/>
</dbReference>
<comment type="caution">
    <text evidence="2">The sequence shown here is derived from an EMBL/GenBank/DDBJ whole genome shotgun (WGS) entry which is preliminary data.</text>
</comment>